<evidence type="ECO:0000313" key="2">
    <source>
        <dbReference type="EMBL" id="NEC20134.1"/>
    </source>
</evidence>
<dbReference type="RefSeq" id="WP_164203737.1">
    <property type="nucleotide sequence ID" value="NZ_JAAGMP010000809.1"/>
</dbReference>
<reference evidence="2 3" key="1">
    <citation type="submission" date="2020-01" db="EMBL/GenBank/DDBJ databases">
        <title>Insect and environment-associated Actinomycetes.</title>
        <authorList>
            <person name="Currrie C."/>
            <person name="Chevrette M."/>
            <person name="Carlson C."/>
            <person name="Stubbendieck R."/>
            <person name="Wendt-Pienkowski E."/>
        </authorList>
    </citation>
    <scope>NUCLEOTIDE SEQUENCE [LARGE SCALE GENOMIC DNA]</scope>
    <source>
        <strain evidence="2 3">SID7590</strain>
    </source>
</reference>
<organism evidence="2 3">
    <name type="scientific">Streptomyces parvus</name>
    <dbReference type="NCBI Taxonomy" id="66428"/>
    <lineage>
        <taxon>Bacteria</taxon>
        <taxon>Bacillati</taxon>
        <taxon>Actinomycetota</taxon>
        <taxon>Actinomycetes</taxon>
        <taxon>Kitasatosporales</taxon>
        <taxon>Streptomycetaceae</taxon>
        <taxon>Streptomyces</taxon>
    </lineage>
</organism>
<comment type="caution">
    <text evidence="2">The sequence shown here is derived from an EMBL/GenBank/DDBJ whole genome shotgun (WGS) entry which is preliminary data.</text>
</comment>
<dbReference type="EMBL" id="JAAGMP010000809">
    <property type="protein sequence ID" value="NEC20134.1"/>
    <property type="molecule type" value="Genomic_DNA"/>
</dbReference>
<accession>A0A7K3RY27</accession>
<gene>
    <name evidence="2" type="ORF">G3I50_18035</name>
</gene>
<name>A0A7K3RY27_9ACTN</name>
<dbReference type="Proteomes" id="UP000469670">
    <property type="component" value="Unassembled WGS sequence"/>
</dbReference>
<feature type="region of interest" description="Disordered" evidence="1">
    <location>
        <begin position="1"/>
        <end position="20"/>
    </location>
</feature>
<evidence type="ECO:0000313" key="3">
    <source>
        <dbReference type="Proteomes" id="UP000469670"/>
    </source>
</evidence>
<protein>
    <submittedName>
        <fullName evidence="2">Uncharacterized protein</fullName>
    </submittedName>
</protein>
<sequence>MTDTTPAPAPLPATVEDDHHGDIRVELVGEQRETLVVSGEGIPRVVLARAPGAEVDDHILIGTRDPRLLTLTVDGRDATIKPGKGKLRRRTYRVDVRCAGTAYRLVPDSIPSSRLTRDGKHIGDFSSVGGDRQVIAEWRDGAVVEPADAAIGYALAAAFGTGGQPMWMMAIETVSEFLP</sequence>
<dbReference type="AlphaFoldDB" id="A0A7K3RY27"/>
<proteinExistence type="predicted"/>
<evidence type="ECO:0000256" key="1">
    <source>
        <dbReference type="SAM" id="MobiDB-lite"/>
    </source>
</evidence>